<dbReference type="GO" id="GO:0046872">
    <property type="term" value="F:metal ion binding"/>
    <property type="evidence" value="ECO:0007669"/>
    <property type="project" value="UniProtKB-KW"/>
</dbReference>
<reference evidence="18 19" key="1">
    <citation type="submission" date="2013-11" db="EMBL/GenBank/DDBJ databases">
        <title>Genome sequencing of Stegodyphus mimosarum.</title>
        <authorList>
            <person name="Bechsgaard J."/>
        </authorList>
    </citation>
    <scope>NUCLEOTIDE SEQUENCE [LARGE SCALE GENOMIC DNA]</scope>
</reference>
<dbReference type="STRING" id="407821.A0A087U606"/>
<evidence type="ECO:0000256" key="5">
    <source>
        <dbReference type="ARBA" id="ARBA00022527"/>
    </source>
</evidence>
<comment type="catalytic activity">
    <reaction evidence="13">
        <text>L-threonyl-[protein] + ATP = O-phospho-L-threonyl-[protein] + ADP + H(+)</text>
        <dbReference type="Rhea" id="RHEA:46608"/>
        <dbReference type="Rhea" id="RHEA-COMP:11060"/>
        <dbReference type="Rhea" id="RHEA-COMP:11605"/>
        <dbReference type="ChEBI" id="CHEBI:15378"/>
        <dbReference type="ChEBI" id="CHEBI:30013"/>
        <dbReference type="ChEBI" id="CHEBI:30616"/>
        <dbReference type="ChEBI" id="CHEBI:61977"/>
        <dbReference type="ChEBI" id="CHEBI:456216"/>
        <dbReference type="EC" id="2.7.11.1"/>
    </reaction>
</comment>
<dbReference type="GO" id="GO:0043065">
    <property type="term" value="P:positive regulation of apoptotic process"/>
    <property type="evidence" value="ECO:0007669"/>
    <property type="project" value="TreeGrafter"/>
</dbReference>
<keyword evidence="10 18" id="KW-0418">Kinase</keyword>
<dbReference type="GO" id="GO:0004674">
    <property type="term" value="F:protein serine/threonine kinase activity"/>
    <property type="evidence" value="ECO:0007669"/>
    <property type="project" value="UniProtKB-KW"/>
</dbReference>
<evidence type="ECO:0000256" key="16">
    <source>
        <dbReference type="SAM" id="MobiDB-lite"/>
    </source>
</evidence>
<dbReference type="GO" id="GO:0071944">
    <property type="term" value="C:cell periphery"/>
    <property type="evidence" value="ECO:0007669"/>
    <property type="project" value="UniProtKB-ARBA"/>
</dbReference>
<dbReference type="FunFam" id="1.10.510.10:FF:000024">
    <property type="entry name" value="Probable serine/threonine-protein kinase cot-1"/>
    <property type="match status" value="1"/>
</dbReference>
<feature type="region of interest" description="Disordered" evidence="16">
    <location>
        <begin position="521"/>
        <end position="604"/>
    </location>
</feature>
<evidence type="ECO:0000259" key="17">
    <source>
        <dbReference type="PROSITE" id="PS50011"/>
    </source>
</evidence>
<dbReference type="SMART" id="SM00220">
    <property type="entry name" value="S_TKc"/>
    <property type="match status" value="1"/>
</dbReference>
<dbReference type="GO" id="GO:0000082">
    <property type="term" value="P:G1/S transition of mitotic cell cycle"/>
    <property type="evidence" value="ECO:0007669"/>
    <property type="project" value="TreeGrafter"/>
</dbReference>
<feature type="compositionally biased region" description="Polar residues" evidence="16">
    <location>
        <begin position="77"/>
        <end position="86"/>
    </location>
</feature>
<keyword evidence="5" id="KW-0723">Serine/threonine-protein kinase</keyword>
<evidence type="ECO:0000256" key="14">
    <source>
        <dbReference type="ARBA" id="ARBA00048679"/>
    </source>
</evidence>
<dbReference type="GO" id="GO:0035329">
    <property type="term" value="P:hippo signaling"/>
    <property type="evidence" value="ECO:0007669"/>
    <property type="project" value="TreeGrafter"/>
</dbReference>
<dbReference type="InterPro" id="IPR011009">
    <property type="entry name" value="Kinase-like_dom_sf"/>
</dbReference>
<evidence type="ECO:0000256" key="1">
    <source>
        <dbReference type="ARBA" id="ARBA00001946"/>
    </source>
</evidence>
<proteinExistence type="predicted"/>
<evidence type="ECO:0000256" key="11">
    <source>
        <dbReference type="ARBA" id="ARBA00022840"/>
    </source>
</evidence>
<dbReference type="Gene3D" id="1.10.510.10">
    <property type="entry name" value="Transferase(Phosphotransferase) domain 1"/>
    <property type="match status" value="2"/>
</dbReference>
<evidence type="ECO:0000256" key="13">
    <source>
        <dbReference type="ARBA" id="ARBA00047899"/>
    </source>
</evidence>
<dbReference type="PROSITE" id="PS50011">
    <property type="entry name" value="PROTEIN_KINASE_DOM"/>
    <property type="match status" value="1"/>
</dbReference>
<dbReference type="InterPro" id="IPR050236">
    <property type="entry name" value="Ser_Thr_kinase_AGC"/>
</dbReference>
<dbReference type="OrthoDB" id="2156623at2759"/>
<sequence>MRRMSPVPTSSRQALNYTSSASSTPQRGTSPITSNRSPMVVMNNSQIHQQLAQQLQALSVSANGSSISSSSRTDSSHLTNNSQNGKSWYSSSPQPSYASSSSGRHSPTPTISSSEYSIPPVFQLKRTPPPAYTPPSSYSSSPQPSPQHRAPSPGAVAASSVTSVLSRPSALQAWSSRQAKSQSPIIMQSVKSTQVQKPVLQTAVAPTSPQPSCTVSPAFATSCQQPVVSNPPPPYPIHKVTSAVSINSTLSSQDGNCLLLPPVTAVTSPLRVLDSPNPPPLYPRNQNKSHGTSVNHLSDPPPYPVVPSMPQSGVPTSPAPTPYSNPMWQALSSSTQNISNQPPLYLSAQCSQKPVNDTPVTEPLQTLYTPLENHQSKWPEQCNNLPPDISQLDNCPLSNVPTTDPPSYASSMAALTAQRAAAALMTKLNNNVPTIINNGPSTGAFTSGSSMINPCIDPVLSSVGSGTKATSNLVNTVDSICTSQITALPGSYVNINNANINGIPEDAFSFFDNHHTAFHRKPSPVAMDTASSASRSESPVSRAVNQSPVSFMSTTSTSSPSTQSDSTHDSNNKLMLHKVTHQSPPPPRKMLSKEKEKERRESKVRNYSPAAFKFYMEQHVENLLKSHQEREQRRQQLETEMAKVGLTKEAQCEIRKMLHQKESNYIRLKRAKMNKSMFTKIKTIGIGAFGEVALVRKVDANQLYAMKTLRKSDVLKRNQVAHVKAERDILAEADNEWVVKLYYSFQDDENLYFVMDFIQGGDLMSLLIKLGVFSEKLAKFYIAELVLAVESVHKMGFIHRDIKPDNILIDRDGHIKLTDFGLCTGFRWTHNSKYYQRNGEHGRQDSMDLDDKWSNECHCKPSANLKPLERRRKREHQRCLAHSLVGTPNYIAPEVLLKTGYTQLCDWWSVGVILYEMLVGQPPFYANTPAEIQ</sequence>
<comment type="catalytic activity">
    <reaction evidence="14">
        <text>L-seryl-[protein] + ATP = O-phospho-L-seryl-[protein] + ADP + H(+)</text>
        <dbReference type="Rhea" id="RHEA:17989"/>
        <dbReference type="Rhea" id="RHEA-COMP:9863"/>
        <dbReference type="Rhea" id="RHEA-COMP:11604"/>
        <dbReference type="ChEBI" id="CHEBI:15378"/>
        <dbReference type="ChEBI" id="CHEBI:29999"/>
        <dbReference type="ChEBI" id="CHEBI:30616"/>
        <dbReference type="ChEBI" id="CHEBI:83421"/>
        <dbReference type="ChEBI" id="CHEBI:456216"/>
        <dbReference type="EC" id="2.7.11.1"/>
    </reaction>
</comment>
<dbReference type="FunFam" id="3.30.200.20:FF:000391">
    <property type="entry name" value="Large tumor suppressor kinase 1"/>
    <property type="match status" value="1"/>
</dbReference>
<dbReference type="Pfam" id="PF00069">
    <property type="entry name" value="Pkinase"/>
    <property type="match status" value="2"/>
</dbReference>
<dbReference type="InterPro" id="IPR049761">
    <property type="entry name" value="LATS1-like_MobB"/>
</dbReference>
<dbReference type="PROSITE" id="PS00107">
    <property type="entry name" value="PROTEIN_KINASE_ATP"/>
    <property type="match status" value="1"/>
</dbReference>
<evidence type="ECO:0000256" key="4">
    <source>
        <dbReference type="ARBA" id="ARBA00022490"/>
    </source>
</evidence>
<feature type="compositionally biased region" description="Low complexity" evidence="16">
    <location>
        <begin position="43"/>
        <end position="73"/>
    </location>
</feature>
<feature type="region of interest" description="Disordered" evidence="16">
    <location>
        <begin position="1"/>
        <end position="161"/>
    </location>
</feature>
<evidence type="ECO:0000256" key="3">
    <source>
        <dbReference type="ARBA" id="ARBA00012513"/>
    </source>
</evidence>
<feature type="compositionally biased region" description="Low complexity" evidence="16">
    <location>
        <begin position="530"/>
        <end position="565"/>
    </location>
</feature>
<dbReference type="PROSITE" id="PS00108">
    <property type="entry name" value="PROTEIN_KINASE_ST"/>
    <property type="match status" value="1"/>
</dbReference>
<evidence type="ECO:0000256" key="2">
    <source>
        <dbReference type="ARBA" id="ARBA00004496"/>
    </source>
</evidence>
<dbReference type="AlphaFoldDB" id="A0A087U606"/>
<keyword evidence="19" id="KW-1185">Reference proteome</keyword>
<accession>A0A087U606</accession>
<feature type="region of interest" description="Disordered" evidence="16">
    <location>
        <begin position="270"/>
        <end position="328"/>
    </location>
</feature>
<feature type="compositionally biased region" description="Polar residues" evidence="16">
    <location>
        <begin position="7"/>
        <end position="37"/>
    </location>
</feature>
<evidence type="ECO:0000313" key="18">
    <source>
        <dbReference type="EMBL" id="KFM72795.1"/>
    </source>
</evidence>
<comment type="cofactor">
    <cofactor evidence="1">
        <name>Mg(2+)</name>
        <dbReference type="ChEBI" id="CHEBI:18420"/>
    </cofactor>
</comment>
<evidence type="ECO:0000256" key="15">
    <source>
        <dbReference type="PROSITE-ProRule" id="PRU10141"/>
    </source>
</evidence>
<gene>
    <name evidence="18" type="ORF">X975_25571</name>
</gene>
<name>A0A087U606_STEMI</name>
<protein>
    <recommendedName>
        <fullName evidence="3">non-specific serine/threonine protein kinase</fullName>
        <ecNumber evidence="3">2.7.11.1</ecNumber>
    </recommendedName>
</protein>
<feature type="compositionally biased region" description="Polar residues" evidence="16">
    <location>
        <begin position="103"/>
        <end position="116"/>
    </location>
</feature>
<keyword evidence="11 15" id="KW-0067">ATP-binding</keyword>
<feature type="compositionally biased region" description="Low complexity" evidence="16">
    <location>
        <begin position="134"/>
        <end position="161"/>
    </location>
</feature>
<keyword evidence="6" id="KW-0597">Phosphoprotein</keyword>
<keyword evidence="12" id="KW-0460">Magnesium</keyword>
<evidence type="ECO:0000256" key="8">
    <source>
        <dbReference type="ARBA" id="ARBA00022723"/>
    </source>
</evidence>
<keyword evidence="4" id="KW-0963">Cytoplasm</keyword>
<feature type="compositionally biased region" description="Polar residues" evidence="16">
    <location>
        <begin position="284"/>
        <end position="296"/>
    </location>
</feature>
<keyword evidence="9 15" id="KW-0547">Nucleotide-binding</keyword>
<dbReference type="GO" id="GO:0007010">
    <property type="term" value="P:cytoskeleton organization"/>
    <property type="evidence" value="ECO:0007669"/>
    <property type="project" value="UniProtKB-ARBA"/>
</dbReference>
<evidence type="ECO:0000256" key="12">
    <source>
        <dbReference type="ARBA" id="ARBA00022842"/>
    </source>
</evidence>
<feature type="compositionally biased region" description="Low complexity" evidence="16">
    <location>
        <begin position="87"/>
        <end position="102"/>
    </location>
</feature>
<evidence type="ECO:0000256" key="10">
    <source>
        <dbReference type="ARBA" id="ARBA00022777"/>
    </source>
</evidence>
<feature type="non-terminal residue" evidence="18">
    <location>
        <position position="933"/>
    </location>
</feature>
<dbReference type="PANTHER" id="PTHR24356:SF418">
    <property type="entry name" value="SERINE_THREONINE-PROTEIN KINASE WARTS"/>
    <property type="match status" value="1"/>
</dbReference>
<dbReference type="GO" id="GO:0046620">
    <property type="term" value="P:regulation of organ growth"/>
    <property type="evidence" value="ECO:0007669"/>
    <property type="project" value="TreeGrafter"/>
</dbReference>
<dbReference type="CDD" id="cd21778">
    <property type="entry name" value="MobB_LATS1"/>
    <property type="match status" value="1"/>
</dbReference>
<dbReference type="GO" id="GO:0005524">
    <property type="term" value="F:ATP binding"/>
    <property type="evidence" value="ECO:0007669"/>
    <property type="project" value="UniProtKB-UniRule"/>
</dbReference>
<evidence type="ECO:0000256" key="6">
    <source>
        <dbReference type="ARBA" id="ARBA00022553"/>
    </source>
</evidence>
<dbReference type="Gene3D" id="3.30.200.20">
    <property type="entry name" value="Phosphorylase Kinase, domain 1"/>
    <property type="match status" value="1"/>
</dbReference>
<dbReference type="GO" id="GO:0005737">
    <property type="term" value="C:cytoplasm"/>
    <property type="evidence" value="ECO:0007669"/>
    <property type="project" value="UniProtKB-SubCell"/>
</dbReference>
<dbReference type="EC" id="2.7.11.1" evidence="3"/>
<comment type="subcellular location">
    <subcellularLocation>
        <location evidence="2">Cytoplasm</location>
    </subcellularLocation>
</comment>
<feature type="domain" description="Protein kinase" evidence="17">
    <location>
        <begin position="678"/>
        <end position="933"/>
    </location>
</feature>
<feature type="compositionally biased region" description="Basic and acidic residues" evidence="16">
    <location>
        <begin position="591"/>
        <end position="604"/>
    </location>
</feature>
<evidence type="ECO:0000256" key="7">
    <source>
        <dbReference type="ARBA" id="ARBA00022679"/>
    </source>
</evidence>
<dbReference type="InterPro" id="IPR017441">
    <property type="entry name" value="Protein_kinase_ATP_BS"/>
</dbReference>
<dbReference type="Proteomes" id="UP000054359">
    <property type="component" value="Unassembled WGS sequence"/>
</dbReference>
<keyword evidence="8" id="KW-0479">Metal-binding</keyword>
<dbReference type="EMBL" id="KK118362">
    <property type="protein sequence ID" value="KFM72795.1"/>
    <property type="molecule type" value="Genomic_DNA"/>
</dbReference>
<dbReference type="InterPro" id="IPR000719">
    <property type="entry name" value="Prot_kinase_dom"/>
</dbReference>
<dbReference type="SUPFAM" id="SSF56112">
    <property type="entry name" value="Protein kinase-like (PK-like)"/>
    <property type="match status" value="1"/>
</dbReference>
<dbReference type="GO" id="GO:1900181">
    <property type="term" value="P:negative regulation of protein localization to nucleus"/>
    <property type="evidence" value="ECO:0007669"/>
    <property type="project" value="UniProtKB-ARBA"/>
</dbReference>
<keyword evidence="7" id="KW-0808">Transferase</keyword>
<feature type="binding site" evidence="15">
    <location>
        <position position="707"/>
    </location>
    <ligand>
        <name>ATP</name>
        <dbReference type="ChEBI" id="CHEBI:30616"/>
    </ligand>
</feature>
<dbReference type="PANTHER" id="PTHR24356">
    <property type="entry name" value="SERINE/THREONINE-PROTEIN KINASE"/>
    <property type="match status" value="1"/>
</dbReference>
<dbReference type="OMA" id="CMEPPSY"/>
<organism evidence="18 19">
    <name type="scientific">Stegodyphus mimosarum</name>
    <name type="common">African social velvet spider</name>
    <dbReference type="NCBI Taxonomy" id="407821"/>
    <lineage>
        <taxon>Eukaryota</taxon>
        <taxon>Metazoa</taxon>
        <taxon>Ecdysozoa</taxon>
        <taxon>Arthropoda</taxon>
        <taxon>Chelicerata</taxon>
        <taxon>Arachnida</taxon>
        <taxon>Araneae</taxon>
        <taxon>Araneomorphae</taxon>
        <taxon>Entelegynae</taxon>
        <taxon>Eresoidea</taxon>
        <taxon>Eresidae</taxon>
        <taxon>Stegodyphus</taxon>
    </lineage>
</organism>
<evidence type="ECO:0000313" key="19">
    <source>
        <dbReference type="Proteomes" id="UP000054359"/>
    </source>
</evidence>
<evidence type="ECO:0000256" key="9">
    <source>
        <dbReference type="ARBA" id="ARBA00022741"/>
    </source>
</evidence>
<dbReference type="InterPro" id="IPR008271">
    <property type="entry name" value="Ser/Thr_kinase_AS"/>
</dbReference>